<dbReference type="InterPro" id="IPR002347">
    <property type="entry name" value="SDR_fam"/>
</dbReference>
<dbReference type="PRINTS" id="PR00080">
    <property type="entry name" value="SDRFAMILY"/>
</dbReference>
<dbReference type="OrthoDB" id="9803333at2"/>
<dbReference type="STRING" id="1842727.RD110_11790"/>
<dbReference type="KEGG" id="rhy:RD110_11790"/>
<name>A0A1P8JVM3_9BURK</name>
<evidence type="ECO:0000256" key="2">
    <source>
        <dbReference type="ARBA" id="ARBA00023002"/>
    </source>
</evidence>
<dbReference type="Proteomes" id="UP000186609">
    <property type="component" value="Chromosome"/>
</dbReference>
<reference evidence="3 4" key="1">
    <citation type="submission" date="2017-01" db="EMBL/GenBank/DDBJ databases">
        <authorList>
            <person name="Mah S.A."/>
            <person name="Swanson W.J."/>
            <person name="Moy G.W."/>
            <person name="Vacquier V.D."/>
        </authorList>
    </citation>
    <scope>NUCLEOTIDE SEQUENCE [LARGE SCALE GENOMIC DNA]</scope>
    <source>
        <strain evidence="3 4">DCY110</strain>
    </source>
</reference>
<dbReference type="CDD" id="cd05233">
    <property type="entry name" value="SDR_c"/>
    <property type="match status" value="1"/>
</dbReference>
<dbReference type="GO" id="GO:0016491">
    <property type="term" value="F:oxidoreductase activity"/>
    <property type="evidence" value="ECO:0007669"/>
    <property type="project" value="UniProtKB-KW"/>
</dbReference>
<dbReference type="NCBIfam" id="NF005559">
    <property type="entry name" value="PRK07231.1"/>
    <property type="match status" value="1"/>
</dbReference>
<dbReference type="PANTHER" id="PTHR43639">
    <property type="entry name" value="OXIDOREDUCTASE, SHORT-CHAIN DEHYDROGENASE/REDUCTASE FAMILY (AFU_ORTHOLOGUE AFUA_5G02870)"/>
    <property type="match status" value="1"/>
</dbReference>
<organism evidence="3 4">
    <name type="scientific">Rhodoferax koreensis</name>
    <dbReference type="NCBI Taxonomy" id="1842727"/>
    <lineage>
        <taxon>Bacteria</taxon>
        <taxon>Pseudomonadati</taxon>
        <taxon>Pseudomonadota</taxon>
        <taxon>Betaproteobacteria</taxon>
        <taxon>Burkholderiales</taxon>
        <taxon>Comamonadaceae</taxon>
        <taxon>Rhodoferax</taxon>
    </lineage>
</organism>
<evidence type="ECO:0000256" key="1">
    <source>
        <dbReference type="ARBA" id="ARBA00006484"/>
    </source>
</evidence>
<dbReference type="Pfam" id="PF13561">
    <property type="entry name" value="adh_short_C2"/>
    <property type="match status" value="1"/>
</dbReference>
<dbReference type="RefSeq" id="WP_076199674.1">
    <property type="nucleotide sequence ID" value="NZ_CP019236.1"/>
</dbReference>
<gene>
    <name evidence="3" type="ORF">RD110_11790</name>
</gene>
<comment type="similarity">
    <text evidence="1">Belongs to the short-chain dehydrogenases/reductases (SDR) family.</text>
</comment>
<dbReference type="SUPFAM" id="SSF51735">
    <property type="entry name" value="NAD(P)-binding Rossmann-fold domains"/>
    <property type="match status" value="1"/>
</dbReference>
<dbReference type="EMBL" id="CP019236">
    <property type="protein sequence ID" value="APW37795.1"/>
    <property type="molecule type" value="Genomic_DNA"/>
</dbReference>
<keyword evidence="2" id="KW-0560">Oxidoreductase</keyword>
<protein>
    <submittedName>
        <fullName evidence="3">Oxidoreductase</fullName>
    </submittedName>
</protein>
<sequence>MEDIKGKVALVTGASTGIGAAVAKALGARGAKVVVHYNQSEAPAQAVVAEIKAAGGHAVAVQADVRDSAAITACVAASVQAFGRIDILVNNAGSLVKRAPIAEFTDALFDEILHINARSVLAFCREVVPQMRAQGGGGNIINVTSVAARNGGGPGAYLYAGAKGFVSTATHGLAKELAPDRIRVNAVAPGVILTPFQDRFSTPQMLETFKNSIPMGRLGTSEECVGAFLFLASEQLSGYVTGQIIEVNGGQYMP</sequence>
<accession>A0A1P8JVM3</accession>
<dbReference type="PRINTS" id="PR00081">
    <property type="entry name" value="GDHRDH"/>
</dbReference>
<dbReference type="FunFam" id="3.40.50.720:FF:000084">
    <property type="entry name" value="Short-chain dehydrogenase reductase"/>
    <property type="match status" value="1"/>
</dbReference>
<keyword evidence="4" id="KW-1185">Reference proteome</keyword>
<dbReference type="InterPro" id="IPR036291">
    <property type="entry name" value="NAD(P)-bd_dom_sf"/>
</dbReference>
<evidence type="ECO:0000313" key="3">
    <source>
        <dbReference type="EMBL" id="APW37795.1"/>
    </source>
</evidence>
<dbReference type="PANTHER" id="PTHR43639:SF1">
    <property type="entry name" value="SHORT-CHAIN DEHYDROGENASE_REDUCTASE FAMILY PROTEIN"/>
    <property type="match status" value="1"/>
</dbReference>
<dbReference type="Gene3D" id="3.40.50.720">
    <property type="entry name" value="NAD(P)-binding Rossmann-like Domain"/>
    <property type="match status" value="1"/>
</dbReference>
<dbReference type="AlphaFoldDB" id="A0A1P8JVM3"/>
<evidence type="ECO:0000313" key="4">
    <source>
        <dbReference type="Proteomes" id="UP000186609"/>
    </source>
</evidence>
<proteinExistence type="inferred from homology"/>